<feature type="region of interest" description="Disordered" evidence="1">
    <location>
        <begin position="80"/>
        <end position="113"/>
    </location>
</feature>
<feature type="region of interest" description="Disordered" evidence="1">
    <location>
        <begin position="1"/>
        <end position="62"/>
    </location>
</feature>
<evidence type="ECO:0000256" key="1">
    <source>
        <dbReference type="SAM" id="MobiDB-lite"/>
    </source>
</evidence>
<feature type="compositionally biased region" description="Gly residues" evidence="1">
    <location>
        <begin position="261"/>
        <end position="271"/>
    </location>
</feature>
<proteinExistence type="predicted"/>
<reference evidence="2 3" key="1">
    <citation type="submission" date="2024-01" db="EMBL/GenBank/DDBJ databases">
        <title>Comparative genomics of Cryptococcus and Kwoniella reveals pathogenesis evolution and contrasting modes of karyotype evolution via chromosome fusion or intercentromeric recombination.</title>
        <authorList>
            <person name="Coelho M.A."/>
            <person name="David-Palma M."/>
            <person name="Shea T."/>
            <person name="Bowers K."/>
            <person name="McGinley-Smith S."/>
            <person name="Mohammad A.W."/>
            <person name="Gnirke A."/>
            <person name="Yurkov A.M."/>
            <person name="Nowrousian M."/>
            <person name="Sun S."/>
            <person name="Cuomo C.A."/>
            <person name="Heitman J."/>
        </authorList>
    </citation>
    <scope>NUCLEOTIDE SEQUENCE [LARGE SCALE GENOMIC DNA]</scope>
    <source>
        <strain evidence="2 3">PYCC6329</strain>
    </source>
</reference>
<dbReference type="GeneID" id="91100624"/>
<keyword evidence="3" id="KW-1185">Reference proteome</keyword>
<dbReference type="AlphaFoldDB" id="A0AAX4KCQ9"/>
<dbReference type="Proteomes" id="UP001358614">
    <property type="component" value="Chromosome 1"/>
</dbReference>
<sequence>MPSGGYSYSPYDNGGRPSHNHSSSHARPARSTRYDPDTIAQNFTRFFTDRYGQGRDQEGRTLQERLTELQYLIQTGRIDPGILEEGSRSDFYSGSRGAPSGTNNTPASPRAQHRRHTFEGFLDTEGPDERHQAPFPTYDEYYDNEIYSDDDYEEFDDDDYDYVSEEEPRPQIIRRHVINSSGGPVRSATWSFSIGPESSARQGLDGSIHVTPSMTSNGHFPQGHSHQHHFNLPPGLGGGYGESRPYLGRGYRRAGNDPRYHGGGSGRYPPY</sequence>
<gene>
    <name evidence="2" type="ORF">V865_001820</name>
</gene>
<protein>
    <submittedName>
        <fullName evidence="2">Uncharacterized protein</fullName>
    </submittedName>
</protein>
<feature type="compositionally biased region" description="Basic residues" evidence="1">
    <location>
        <begin position="18"/>
        <end position="30"/>
    </location>
</feature>
<feature type="compositionally biased region" description="Basic and acidic residues" evidence="1">
    <location>
        <begin position="52"/>
        <end position="62"/>
    </location>
</feature>
<dbReference type="KEGG" id="ker:91100624"/>
<evidence type="ECO:0000313" key="2">
    <source>
        <dbReference type="EMBL" id="WWD03764.1"/>
    </source>
</evidence>
<evidence type="ECO:0000313" key="3">
    <source>
        <dbReference type="Proteomes" id="UP001358614"/>
    </source>
</evidence>
<dbReference type="EMBL" id="CP144089">
    <property type="protein sequence ID" value="WWD03764.1"/>
    <property type="molecule type" value="Genomic_DNA"/>
</dbReference>
<dbReference type="RefSeq" id="XP_066081731.1">
    <property type="nucleotide sequence ID" value="XM_066225634.1"/>
</dbReference>
<accession>A0AAX4KCQ9</accession>
<name>A0AAX4KCQ9_9TREE</name>
<organism evidence="2 3">
    <name type="scientific">Kwoniella europaea PYCC6329</name>
    <dbReference type="NCBI Taxonomy" id="1423913"/>
    <lineage>
        <taxon>Eukaryota</taxon>
        <taxon>Fungi</taxon>
        <taxon>Dikarya</taxon>
        <taxon>Basidiomycota</taxon>
        <taxon>Agaricomycotina</taxon>
        <taxon>Tremellomycetes</taxon>
        <taxon>Tremellales</taxon>
        <taxon>Cryptococcaceae</taxon>
        <taxon>Kwoniella</taxon>
    </lineage>
</organism>
<feature type="region of interest" description="Disordered" evidence="1">
    <location>
        <begin position="220"/>
        <end position="271"/>
    </location>
</feature>